<evidence type="ECO:0000256" key="1">
    <source>
        <dbReference type="SAM" id="Phobius"/>
    </source>
</evidence>
<organism evidence="2 3">
    <name type="scientific">Achlya hypogyna</name>
    <name type="common">Oomycete</name>
    <name type="synonym">Protoachlya hypogyna</name>
    <dbReference type="NCBI Taxonomy" id="1202772"/>
    <lineage>
        <taxon>Eukaryota</taxon>
        <taxon>Sar</taxon>
        <taxon>Stramenopiles</taxon>
        <taxon>Oomycota</taxon>
        <taxon>Saprolegniomycetes</taxon>
        <taxon>Saprolegniales</taxon>
        <taxon>Achlyaceae</taxon>
        <taxon>Achlya</taxon>
    </lineage>
</organism>
<keyword evidence="1" id="KW-0472">Membrane</keyword>
<reference evidence="2 3" key="1">
    <citation type="journal article" date="2014" name="Genome Biol. Evol.">
        <title>The secreted proteins of Achlya hypogyna and Thraustotheca clavata identify the ancestral oomycete secretome and reveal gene acquisitions by horizontal gene transfer.</title>
        <authorList>
            <person name="Misner I."/>
            <person name="Blouin N."/>
            <person name="Leonard G."/>
            <person name="Richards T.A."/>
            <person name="Lane C.E."/>
        </authorList>
    </citation>
    <scope>NUCLEOTIDE SEQUENCE [LARGE SCALE GENOMIC DNA]</scope>
    <source>
        <strain evidence="2 3">ATCC 48635</strain>
    </source>
</reference>
<feature type="transmembrane region" description="Helical" evidence="1">
    <location>
        <begin position="108"/>
        <end position="130"/>
    </location>
</feature>
<keyword evidence="1" id="KW-1133">Transmembrane helix</keyword>
<dbReference type="AlphaFoldDB" id="A0A1V9ZK29"/>
<feature type="transmembrane region" description="Helical" evidence="1">
    <location>
        <begin position="312"/>
        <end position="332"/>
    </location>
</feature>
<keyword evidence="3" id="KW-1185">Reference proteome</keyword>
<feature type="transmembrane region" description="Helical" evidence="1">
    <location>
        <begin position="186"/>
        <end position="209"/>
    </location>
</feature>
<feature type="transmembrane region" description="Helical" evidence="1">
    <location>
        <begin position="137"/>
        <end position="156"/>
    </location>
</feature>
<protein>
    <recommendedName>
        <fullName evidence="4">Transmembrane protein</fullName>
    </recommendedName>
</protein>
<gene>
    <name evidence="2" type="ORF">ACHHYP_09070</name>
</gene>
<feature type="transmembrane region" description="Helical" evidence="1">
    <location>
        <begin position="458"/>
        <end position="481"/>
    </location>
</feature>
<feature type="transmembrane region" description="Helical" evidence="1">
    <location>
        <begin position="79"/>
        <end position="96"/>
    </location>
</feature>
<proteinExistence type="predicted"/>
<feature type="transmembrane region" description="Helical" evidence="1">
    <location>
        <begin position="409"/>
        <end position="429"/>
    </location>
</feature>
<dbReference type="EMBL" id="JNBR01000089">
    <property type="protein sequence ID" value="OQR98150.1"/>
    <property type="molecule type" value="Genomic_DNA"/>
</dbReference>
<accession>A0A1V9ZK29</accession>
<feature type="transmembrane region" description="Helical" evidence="1">
    <location>
        <begin position="344"/>
        <end position="368"/>
    </location>
</feature>
<dbReference type="Proteomes" id="UP000243579">
    <property type="component" value="Unassembled WGS sequence"/>
</dbReference>
<feature type="transmembrane region" description="Helical" evidence="1">
    <location>
        <begin position="162"/>
        <end position="179"/>
    </location>
</feature>
<evidence type="ECO:0008006" key="4">
    <source>
        <dbReference type="Google" id="ProtNLM"/>
    </source>
</evidence>
<keyword evidence="1" id="KW-0812">Transmembrane</keyword>
<feature type="transmembrane region" description="Helical" evidence="1">
    <location>
        <begin position="435"/>
        <end position="451"/>
    </location>
</feature>
<feature type="transmembrane region" description="Helical" evidence="1">
    <location>
        <begin position="487"/>
        <end position="505"/>
    </location>
</feature>
<evidence type="ECO:0000313" key="2">
    <source>
        <dbReference type="EMBL" id="OQR98150.1"/>
    </source>
</evidence>
<dbReference type="OrthoDB" id="72195at2759"/>
<name>A0A1V9ZK29_ACHHY</name>
<evidence type="ECO:0000313" key="3">
    <source>
        <dbReference type="Proteomes" id="UP000243579"/>
    </source>
</evidence>
<feature type="transmembrane region" description="Helical" evidence="1">
    <location>
        <begin position="215"/>
        <end position="234"/>
    </location>
</feature>
<comment type="caution">
    <text evidence="2">The sequence shown here is derived from an EMBL/GenBank/DDBJ whole genome shotgun (WGS) entry which is preliminary data.</text>
</comment>
<sequence length="590" mass="64561">MSALTAEDATEWLLLANAPPPTDASLKETVQAYETKRYEERQFANIQGQTLMDGRTLQFAPAYEDGYTSNTQAASLQRIRAVFLCGFVVYTGLLAHECSVAGVPSSRVVWALDCCVALPAFIVGFGLTYVHYLNLERITCGVFFIVATVLIVKKPLLTTPGPVLPLMLLLIPIFGITRMRFVSSCALGTAILLLYMTVQLFAAVYVAGADPGREVMYQVFNYAIRVFGGMVSHYRQEVLRRRNYALQLPFAGLMGDDECVASPAAFSKRSLLRPWSLSFREAAIEAGFVRYWYLLDPLPFENIHDPALHRGVFATVRYALVSAVLAQVLLALQDAKLLPATVQAAAAVARFGVVVPAYGLLAAAIFVLSRSFAARAAGPSVSLDSFLAQRVVDALVLNDRGGYVRSVQLLAGAAVLLHVAAMGVLVLVVHDHAPAWTDLYLMGLLNALLFVHRSGFRVRFLVATTTTGLAGGVFIGASWSMLAPPEWRAYAFYTGAVLVLGGLISHEEESLRRSFFILRALRTVQFRHWLSSVVKVQSWMRAKLRSRLRRLRAAKAADPRLLPDAASTRLAQATKVGVYGQLVQVIAEVL</sequence>